<evidence type="ECO:0000256" key="3">
    <source>
        <dbReference type="SAM" id="SignalP"/>
    </source>
</evidence>
<evidence type="ECO:0000313" key="4">
    <source>
        <dbReference type="EMBL" id="KWT70258.1"/>
    </source>
</evidence>
<reference evidence="4 5" key="1">
    <citation type="submission" date="2015-10" db="EMBL/GenBank/DDBJ databases">
        <title>Transcriptomic analysis of a linuron degrading triple-species bacterial consortium.</title>
        <authorList>
            <person name="Albers P."/>
        </authorList>
    </citation>
    <scope>NUCLEOTIDE SEQUENCE [LARGE SCALE GENOMIC DNA]</scope>
    <source>
        <strain evidence="4 5">WDL6</strain>
    </source>
</reference>
<evidence type="ECO:0000256" key="1">
    <source>
        <dbReference type="SAM" id="MobiDB-lite"/>
    </source>
</evidence>
<keyword evidence="3" id="KW-0732">Signal</keyword>
<dbReference type="AlphaFoldDB" id="A0A125NVM7"/>
<comment type="caution">
    <text evidence="4">The sequence shown here is derived from an EMBL/GenBank/DDBJ whole genome shotgun (WGS) entry which is preliminary data.</text>
</comment>
<evidence type="ECO:0000313" key="5">
    <source>
        <dbReference type="Proteomes" id="UP000059074"/>
    </source>
</evidence>
<feature type="chain" id="PRO_5007178228" evidence="3">
    <location>
        <begin position="25"/>
        <end position="204"/>
    </location>
</feature>
<organism evidence="4 5">
    <name type="scientific">Hyphomicrobium sulfonivorans</name>
    <dbReference type="NCBI Taxonomy" id="121290"/>
    <lineage>
        <taxon>Bacteria</taxon>
        <taxon>Pseudomonadati</taxon>
        <taxon>Pseudomonadota</taxon>
        <taxon>Alphaproteobacteria</taxon>
        <taxon>Hyphomicrobiales</taxon>
        <taxon>Hyphomicrobiaceae</taxon>
        <taxon>Hyphomicrobium</taxon>
    </lineage>
</organism>
<proteinExistence type="predicted"/>
<protein>
    <submittedName>
        <fullName evidence="4">Uncharacterized protein</fullName>
    </submittedName>
</protein>
<keyword evidence="2" id="KW-0472">Membrane</keyword>
<feature type="signal peptide" evidence="3">
    <location>
        <begin position="1"/>
        <end position="24"/>
    </location>
</feature>
<evidence type="ECO:0000256" key="2">
    <source>
        <dbReference type="SAM" id="Phobius"/>
    </source>
</evidence>
<sequence length="204" mass="22120">MKTALRVIAALFASYLATWSMAYAAALLLPTLPTETVIITSVVGILVYVALMLWAFVAGPTAATAASLGICFIVMITRSLPLDFFRVSQSTKRPPKHYDEGAMPANPPPKRRCNMAPKRAMKGPPTINGRPMTEVERLEHGVAQMAYIVLRHGKVYAPLLERLEGALDAARNGPEARARRILEDYMAKHGKGSVGAPLLPPAED</sequence>
<dbReference type="PATRIC" id="fig|121290.4.peg.2284"/>
<dbReference type="EMBL" id="LMTR01000033">
    <property type="protein sequence ID" value="KWT70258.1"/>
    <property type="molecule type" value="Genomic_DNA"/>
</dbReference>
<dbReference type="Proteomes" id="UP000059074">
    <property type="component" value="Unassembled WGS sequence"/>
</dbReference>
<accession>A0A125NVM7</accession>
<gene>
    <name evidence="4" type="ORF">APY04_1083</name>
</gene>
<keyword evidence="5" id="KW-1185">Reference proteome</keyword>
<keyword evidence="2" id="KW-0812">Transmembrane</keyword>
<dbReference type="STRING" id="121290.APY04_1083"/>
<feature type="region of interest" description="Disordered" evidence="1">
    <location>
        <begin position="93"/>
        <end position="131"/>
    </location>
</feature>
<keyword evidence="2" id="KW-1133">Transmembrane helix</keyword>
<name>A0A125NVM7_HYPSL</name>
<feature type="transmembrane region" description="Helical" evidence="2">
    <location>
        <begin position="48"/>
        <end position="76"/>
    </location>
</feature>